<sequence length="192" mass="21664">MIVGLSGYARSGKDTAARHLIEQGWRRDAFADRLRDFLYGQNPIVLYPVPGGVPEYTRLSILVDDIGWERAKLESPEVADLLLRTGTEAGRRVLGEHVWVNAVFDSYRPGENLVITDCRFPNEADRVREMGGIVVRINRHGVGPRRTSTGELHVSDVALDEYPFDWIFDNDGTEDDLHALIGYMVRVERNVA</sequence>
<dbReference type="EMBL" id="MN062705">
    <property type="protein sequence ID" value="QDP44262.1"/>
    <property type="molecule type" value="Genomic_DNA"/>
</dbReference>
<accession>A0A516KRE9</accession>
<dbReference type="Gene3D" id="3.40.50.300">
    <property type="entry name" value="P-loop containing nucleotide triphosphate hydrolases"/>
    <property type="match status" value="1"/>
</dbReference>
<keyword evidence="2" id="KW-1185">Reference proteome</keyword>
<evidence type="ECO:0000313" key="2">
    <source>
        <dbReference type="Proteomes" id="UP000317273"/>
    </source>
</evidence>
<dbReference type="GO" id="GO:0016301">
    <property type="term" value="F:kinase activity"/>
    <property type="evidence" value="ECO:0007669"/>
    <property type="project" value="UniProtKB-KW"/>
</dbReference>
<protein>
    <submittedName>
        <fullName evidence="1">Deoxynucleoside monophosphate kinase</fullName>
    </submittedName>
</protein>
<dbReference type="RefSeq" id="YP_010054623.1">
    <property type="nucleotide sequence ID" value="NC_054655.1"/>
</dbReference>
<dbReference type="InterPro" id="IPR027417">
    <property type="entry name" value="P-loop_NTPase"/>
</dbReference>
<reference evidence="1 2" key="1">
    <citation type="submission" date="2019-06" db="EMBL/GenBank/DDBJ databases">
        <authorList>
            <person name="Lopez J."/>
            <person name="Ball K.N."/>
            <person name="Bhuiyan S."/>
            <person name="Nayek S."/>
            <person name="Sivoravong A."/>
            <person name="Hughes L.E."/>
            <person name="Garlena R.A."/>
            <person name="Russell D.A."/>
            <person name="Pope W.H."/>
            <person name="Jacobs-Sera D."/>
            <person name="Hatfull G.F."/>
        </authorList>
    </citation>
    <scope>NUCLEOTIDE SEQUENCE [LARGE SCALE GENOMIC DNA]</scope>
</reference>
<dbReference type="KEGG" id="vg:64470540"/>
<gene>
    <name evidence="1" type="primary">59</name>
    <name evidence="1" type="ORF">SEA_CELIA_59</name>
</gene>
<organism evidence="1 2">
    <name type="scientific">Streptomyces phage Celia</name>
    <dbReference type="NCBI Taxonomy" id="2590946"/>
    <lineage>
        <taxon>Viruses</taxon>
        <taxon>Duplodnaviria</taxon>
        <taxon>Heunggongvirae</taxon>
        <taxon>Uroviricota</taxon>
        <taxon>Caudoviricetes</taxon>
        <taxon>Arquatrovirinae</taxon>
        <taxon>Celiavirus</taxon>
        <taxon>Celiavirus celia</taxon>
    </lineage>
</organism>
<dbReference type="GeneID" id="64470540"/>
<evidence type="ECO:0000313" key="1">
    <source>
        <dbReference type="EMBL" id="QDP44262.1"/>
    </source>
</evidence>
<dbReference type="Proteomes" id="UP000317273">
    <property type="component" value="Segment"/>
</dbReference>
<proteinExistence type="predicted"/>
<keyword evidence="1" id="KW-0808">Transferase</keyword>
<name>A0A516KRE9_9CAUD</name>
<keyword evidence="1" id="KW-0418">Kinase</keyword>
<dbReference type="SUPFAM" id="SSF52540">
    <property type="entry name" value="P-loop containing nucleoside triphosphate hydrolases"/>
    <property type="match status" value="1"/>
</dbReference>